<comment type="caution">
    <text evidence="4">The sequence shown here is derived from an EMBL/GenBank/DDBJ whole genome shotgun (WGS) entry which is preliminary data.</text>
</comment>
<feature type="domain" description="Putative Flp pilus-assembly TadG-like N-terminal" evidence="3">
    <location>
        <begin position="24"/>
        <end position="67"/>
    </location>
</feature>
<protein>
    <recommendedName>
        <fullName evidence="3">Putative Flp pilus-assembly TadG-like N-terminal domain-containing protein</fullName>
    </recommendedName>
</protein>
<dbReference type="AlphaFoldDB" id="A0A3P1SVH9"/>
<proteinExistence type="predicted"/>
<gene>
    <name evidence="4" type="ORF">EHS89_01045</name>
</gene>
<keyword evidence="5" id="KW-1185">Reference proteome</keyword>
<evidence type="ECO:0000313" key="5">
    <source>
        <dbReference type="Proteomes" id="UP000267535"/>
    </source>
</evidence>
<feature type="transmembrane region" description="Helical" evidence="2">
    <location>
        <begin position="21"/>
        <end position="42"/>
    </location>
</feature>
<dbReference type="Proteomes" id="UP000267535">
    <property type="component" value="Unassembled WGS sequence"/>
</dbReference>
<dbReference type="EMBL" id="RQXV01000001">
    <property type="protein sequence ID" value="RRD01179.1"/>
    <property type="molecule type" value="Genomic_DNA"/>
</dbReference>
<keyword evidence="2" id="KW-0472">Membrane</keyword>
<evidence type="ECO:0000256" key="1">
    <source>
        <dbReference type="SAM" id="MobiDB-lite"/>
    </source>
</evidence>
<accession>A0A3P1SVH9</accession>
<evidence type="ECO:0000256" key="2">
    <source>
        <dbReference type="SAM" id="Phobius"/>
    </source>
</evidence>
<reference evidence="4 5" key="1">
    <citation type="submission" date="2018-11" db="EMBL/GenBank/DDBJ databases">
        <title>The draft genome sequence of Amphritea balenae JAMM 1525T.</title>
        <authorList>
            <person name="Fang Z."/>
            <person name="Zhang Y."/>
            <person name="Han X."/>
        </authorList>
    </citation>
    <scope>NUCLEOTIDE SEQUENCE [LARGE SCALE GENOMIC DNA]</scope>
    <source>
        <strain evidence="4 5">JAMM 1525</strain>
    </source>
</reference>
<feature type="region of interest" description="Disordered" evidence="1">
    <location>
        <begin position="360"/>
        <end position="400"/>
    </location>
</feature>
<dbReference type="InterPro" id="IPR028087">
    <property type="entry name" value="Tad_N"/>
</dbReference>
<evidence type="ECO:0000259" key="3">
    <source>
        <dbReference type="Pfam" id="PF13400"/>
    </source>
</evidence>
<name>A0A3P1SVH9_9GAMM</name>
<organism evidence="4 5">
    <name type="scientific">Amphritea balenae</name>
    <dbReference type="NCBI Taxonomy" id="452629"/>
    <lineage>
        <taxon>Bacteria</taxon>
        <taxon>Pseudomonadati</taxon>
        <taxon>Pseudomonadota</taxon>
        <taxon>Gammaproteobacteria</taxon>
        <taxon>Oceanospirillales</taxon>
        <taxon>Oceanospirillaceae</taxon>
        <taxon>Amphritea</taxon>
    </lineage>
</organism>
<dbReference type="Pfam" id="PF13400">
    <property type="entry name" value="Tad"/>
    <property type="match status" value="1"/>
</dbReference>
<sequence length="417" mass="43748">MMNRGSAFWTTRVSPVKKQRGIVAVIVTIGMVALLAVTGLALDSGHMLMNKTRIQNAADAAALAAARTLQTNTGDMTLARSVANTVFNNNLSGELSDQSPSLTVTFSENLNPGSFANTVTTPRYVKVASTLVPLQSFLIRVVGFNSKGVAATAVAGFANGANFCSLIPVMVCQGPDSDQSGNVNGYITGDEYDLKFGSQSGPDDAIGTGNFHLLDLPGLQGANDIRYAFAGNPACAGLGQGQPIDVAPGNKVGPTVQGINTRFGIYSGPLNSLQNKIDYPADWANDDPYINNSPCPAEGCLSYTDYTNFYTAETPPMDGQHHRRIVTVPIGNCDGTTTGNNTTMTVQNFACFLLTQPGTHRSIKDDPNTPEDESSEGGALRGAFTEQELCTPPGSGVTTSSGADIIVLYKNPDGDDA</sequence>
<keyword evidence="2" id="KW-0812">Transmembrane</keyword>
<evidence type="ECO:0000313" key="4">
    <source>
        <dbReference type="EMBL" id="RRD01179.1"/>
    </source>
</evidence>
<keyword evidence="2" id="KW-1133">Transmembrane helix</keyword>
<dbReference type="OrthoDB" id="6350731at2"/>